<keyword evidence="5" id="KW-1185">Reference proteome</keyword>
<dbReference type="GO" id="GO:0016757">
    <property type="term" value="F:glycosyltransferase activity"/>
    <property type="evidence" value="ECO:0007669"/>
    <property type="project" value="UniProtKB-KW"/>
</dbReference>
<keyword evidence="4" id="KW-0808">Transferase</keyword>
<accession>A0ABU7HDN1</accession>
<evidence type="ECO:0000313" key="4">
    <source>
        <dbReference type="EMBL" id="MEE1889058.1"/>
    </source>
</evidence>
<dbReference type="PANTHER" id="PTHR12526">
    <property type="entry name" value="GLYCOSYLTRANSFERASE"/>
    <property type="match status" value="1"/>
</dbReference>
<proteinExistence type="predicted"/>
<dbReference type="EC" id="2.4.-.-" evidence="4"/>
<reference evidence="4" key="1">
    <citation type="submission" date="2024-01" db="EMBL/GenBank/DDBJ databases">
        <title>Unpublished Manusciprt.</title>
        <authorList>
            <person name="Duman M."/>
            <person name="Valdes E.G."/>
            <person name="Ajmi N."/>
            <person name="Altun S."/>
            <person name="Saticioglu I.B."/>
        </authorList>
    </citation>
    <scope>NUCLEOTIDE SEQUENCE</scope>
    <source>
        <strain evidence="4">137P</strain>
    </source>
</reference>
<comment type="caution">
    <text evidence="4">The sequence shown here is derived from an EMBL/GenBank/DDBJ whole genome shotgun (WGS) entry which is preliminary data.</text>
</comment>
<dbReference type="InterPro" id="IPR001296">
    <property type="entry name" value="Glyco_trans_1"/>
</dbReference>
<dbReference type="RefSeq" id="WP_330104368.1">
    <property type="nucleotide sequence ID" value="NZ_JAZDCT010000019.1"/>
</dbReference>
<keyword evidence="4" id="KW-0328">Glycosyltransferase</keyword>
<feature type="domain" description="Glycosyl transferase family 1" evidence="2">
    <location>
        <begin position="225"/>
        <end position="382"/>
    </location>
</feature>
<dbReference type="PANTHER" id="PTHR12526:SF637">
    <property type="entry name" value="GLYCOSYLTRANSFERASE EPSF-RELATED"/>
    <property type="match status" value="1"/>
</dbReference>
<dbReference type="CDD" id="cd03801">
    <property type="entry name" value="GT4_PimA-like"/>
    <property type="match status" value="1"/>
</dbReference>
<evidence type="ECO:0000313" key="5">
    <source>
        <dbReference type="Proteomes" id="UP001354227"/>
    </source>
</evidence>
<evidence type="ECO:0000256" key="1">
    <source>
        <dbReference type="SAM" id="MobiDB-lite"/>
    </source>
</evidence>
<dbReference type="Gene3D" id="3.40.50.2000">
    <property type="entry name" value="Glycogen Phosphorylase B"/>
    <property type="match status" value="3"/>
</dbReference>
<feature type="region of interest" description="Disordered" evidence="1">
    <location>
        <begin position="180"/>
        <end position="207"/>
    </location>
</feature>
<feature type="domain" description="Glycosyltransferase subfamily 4-like N-terminal" evidence="3">
    <location>
        <begin position="81"/>
        <end position="166"/>
    </location>
</feature>
<organism evidence="4 5">
    <name type="scientific">Pseudomonas carassii</name>
    <dbReference type="NCBI Taxonomy" id="3115855"/>
    <lineage>
        <taxon>Bacteria</taxon>
        <taxon>Pseudomonadati</taxon>
        <taxon>Pseudomonadota</taxon>
        <taxon>Gammaproteobacteria</taxon>
        <taxon>Pseudomonadales</taxon>
        <taxon>Pseudomonadaceae</taxon>
        <taxon>Pseudomonas</taxon>
    </lineage>
</organism>
<protein>
    <submittedName>
        <fullName evidence="4">Glycosyltransferase family 4 protein</fullName>
        <ecNumber evidence="4">2.4.-.-</ecNumber>
    </submittedName>
</protein>
<dbReference type="InterPro" id="IPR028098">
    <property type="entry name" value="Glyco_trans_4-like_N"/>
</dbReference>
<sequence>MNAALHAGRPILHLLGSGGFYGAERMLLDHCQATPGQHRVLFLDAPAELVARFREAGVECDTCHGLGAVLKVLGAQRGQRPLINSHNFKGQLFGWIGATLWRLPMVSTQHGFTPRSRKQRFYTWLSLQLCRTPTVDTVVCVAESIARIHRDAGVSEAKLRVIPNGLPEAQTADEDHVGAALRRDGPQSGPKASHADKSGTSDYSAAAAASRPIAAQGRSYRDCDHDKAPWLAAYVGRLSSEKGPDLFLDTLIPVCQRHPQVHAVMLGEGPERDTLQARIDAAGLTARITLPGFQRDMRGWMKRLDALVISSRTEGTPMILLEAMQDGVPVVAFGVGGIPDVIEHGRNGLLAAPLASAELGGHLEALLQDPAQAAELVAGARRTQRERYHLPTLAQRWALVYRGTAEEVVA</sequence>
<evidence type="ECO:0000259" key="2">
    <source>
        <dbReference type="Pfam" id="PF00534"/>
    </source>
</evidence>
<evidence type="ECO:0000259" key="3">
    <source>
        <dbReference type="Pfam" id="PF13439"/>
    </source>
</evidence>
<gene>
    <name evidence="4" type="ORF">V0R62_15455</name>
</gene>
<dbReference type="EMBL" id="JAZDCT010000019">
    <property type="protein sequence ID" value="MEE1889058.1"/>
    <property type="molecule type" value="Genomic_DNA"/>
</dbReference>
<dbReference type="Proteomes" id="UP001354227">
    <property type="component" value="Unassembled WGS sequence"/>
</dbReference>
<dbReference type="Pfam" id="PF13439">
    <property type="entry name" value="Glyco_transf_4"/>
    <property type="match status" value="1"/>
</dbReference>
<dbReference type="SUPFAM" id="SSF53756">
    <property type="entry name" value="UDP-Glycosyltransferase/glycogen phosphorylase"/>
    <property type="match status" value="1"/>
</dbReference>
<name>A0ABU7HDN1_9PSED</name>
<dbReference type="Pfam" id="PF00534">
    <property type="entry name" value="Glycos_transf_1"/>
    <property type="match status" value="1"/>
</dbReference>